<dbReference type="STRING" id="699218.HMPREF0889_0668"/>
<reference evidence="3 5" key="3">
    <citation type="submission" date="2011-04" db="EMBL/GenBank/DDBJ databases">
        <authorList>
            <person name="Harkins D.M."/>
            <person name="Madupu R."/>
            <person name="Durkin A.S."/>
            <person name="Torralba M."/>
            <person name="Methe B."/>
            <person name="Sutton G.G."/>
            <person name="Nelson K.E."/>
        </authorList>
    </citation>
    <scope>NUCLEOTIDE SEQUENCE [LARGE SCALE GENOMIC DNA]</scope>
    <source>
        <strain evidence="3 5">UPII 199-6</strain>
    </source>
</reference>
<evidence type="ECO:0000313" key="4">
    <source>
        <dbReference type="Proteomes" id="UP000003242"/>
    </source>
</evidence>
<dbReference type="EMBL" id="ADGP01000033">
    <property type="protein sequence ID" value="EFD93249.1"/>
    <property type="molecule type" value="Genomic_DNA"/>
</dbReference>
<evidence type="ECO:0000313" key="3">
    <source>
        <dbReference type="EMBL" id="EGL40335.1"/>
    </source>
</evidence>
<name>D3LWL2_9FIRM</name>
<keyword evidence="1" id="KW-0472">Membrane</keyword>
<evidence type="ECO:0000313" key="5">
    <source>
        <dbReference type="Proteomes" id="UP000004018"/>
    </source>
</evidence>
<sequence>MKCRFCNHDAIYTDGLCRACHEKYHLHDAKIMSQEERDGFCGQTINEDGSVHEEKGRTSYEQTATGPGIHLYSRGLSWRAKLALGFILFCVAAVIIGILGLIVQGIPFLAALLALYILYTILKAVVRHWRS</sequence>
<dbReference type="EMBL" id="AFIJ01000029">
    <property type="protein sequence ID" value="EGL40335.1"/>
    <property type="molecule type" value="Genomic_DNA"/>
</dbReference>
<comment type="caution">
    <text evidence="2">The sequence shown here is derived from an EMBL/GenBank/DDBJ whole genome shotgun (WGS) entry which is preliminary data.</text>
</comment>
<dbReference type="Proteomes" id="UP000004018">
    <property type="component" value="Unassembled WGS sequence"/>
</dbReference>
<keyword evidence="1" id="KW-0812">Transmembrane</keyword>
<reference evidence="4" key="1">
    <citation type="submission" date="2009-12" db="EMBL/GenBank/DDBJ databases">
        <title>Sequence of Clostridiales genomosp. BVAB3 str. UPII9-5.</title>
        <authorList>
            <person name="Madupu R."/>
            <person name="Durkin A.S."/>
            <person name="Torralba M."/>
            <person name="Methe B."/>
            <person name="Sutton G.G."/>
            <person name="Strausberg R.L."/>
            <person name="Nelson K.E."/>
        </authorList>
    </citation>
    <scope>NUCLEOTIDE SEQUENCE [LARGE SCALE GENOMIC DNA]</scope>
    <source>
        <strain evidence="4">28L</strain>
    </source>
</reference>
<dbReference type="Proteomes" id="UP000003242">
    <property type="component" value="Unassembled WGS sequence"/>
</dbReference>
<feature type="transmembrane region" description="Helical" evidence="1">
    <location>
        <begin position="82"/>
        <end position="102"/>
    </location>
</feature>
<accession>D3LWL2</accession>
<dbReference type="OrthoDB" id="1624391at2"/>
<keyword evidence="5" id="KW-1185">Reference proteome</keyword>
<organism evidence="2 4">
    <name type="scientific">Megasphaera lornae</name>
    <dbReference type="NCBI Taxonomy" id="1000568"/>
    <lineage>
        <taxon>Bacteria</taxon>
        <taxon>Bacillati</taxon>
        <taxon>Bacillota</taxon>
        <taxon>Negativicutes</taxon>
        <taxon>Veillonellales</taxon>
        <taxon>Veillonellaceae</taxon>
        <taxon>Megasphaera</taxon>
    </lineage>
</organism>
<protein>
    <submittedName>
        <fullName evidence="2">Uncharacterized protein</fullName>
    </submittedName>
</protein>
<reference evidence="2" key="2">
    <citation type="submission" date="2009-12" db="EMBL/GenBank/DDBJ databases">
        <authorList>
            <person name="Madupu R."/>
            <person name="Durkin A.S."/>
            <person name="Torralba M."/>
            <person name="Methe B."/>
            <person name="Sutton G.G."/>
            <person name="Strausberg R.L."/>
            <person name="Nelson K.E."/>
        </authorList>
    </citation>
    <scope>NUCLEOTIDE SEQUENCE</scope>
    <source>
        <strain evidence="2">28L</strain>
    </source>
</reference>
<proteinExistence type="predicted"/>
<gene>
    <name evidence="2" type="ORF">HMPREF0889_0668</name>
    <name evidence="3" type="ORF">HMPREF1039_0749</name>
</gene>
<dbReference type="RefSeq" id="WP_007391198.1">
    <property type="nucleotide sequence ID" value="NZ_ADGP01000033.1"/>
</dbReference>
<feature type="transmembrane region" description="Helical" evidence="1">
    <location>
        <begin position="108"/>
        <end position="126"/>
    </location>
</feature>
<evidence type="ECO:0000313" key="2">
    <source>
        <dbReference type="EMBL" id="EFD93249.1"/>
    </source>
</evidence>
<dbReference type="AlphaFoldDB" id="D3LWL2"/>
<evidence type="ECO:0000256" key="1">
    <source>
        <dbReference type="SAM" id="Phobius"/>
    </source>
</evidence>
<keyword evidence="1" id="KW-1133">Transmembrane helix</keyword>